<protein>
    <submittedName>
        <fullName evidence="2">Uncharacterized protein</fullName>
    </submittedName>
</protein>
<comment type="caution">
    <text evidence="2">The sequence shown here is derived from an EMBL/GenBank/DDBJ whole genome shotgun (WGS) entry which is preliminary data.</text>
</comment>
<dbReference type="Proteomes" id="UP001153076">
    <property type="component" value="Unassembled WGS sequence"/>
</dbReference>
<name>A0A9Q1GU06_9CARY</name>
<proteinExistence type="predicted"/>
<feature type="region of interest" description="Disordered" evidence="1">
    <location>
        <begin position="133"/>
        <end position="179"/>
    </location>
</feature>
<dbReference type="AlphaFoldDB" id="A0A9Q1GU06"/>
<dbReference type="EMBL" id="JAKOGI010001657">
    <property type="protein sequence ID" value="KAJ8424538.1"/>
    <property type="molecule type" value="Genomic_DNA"/>
</dbReference>
<evidence type="ECO:0000256" key="1">
    <source>
        <dbReference type="SAM" id="MobiDB-lite"/>
    </source>
</evidence>
<evidence type="ECO:0000313" key="3">
    <source>
        <dbReference type="Proteomes" id="UP001153076"/>
    </source>
</evidence>
<gene>
    <name evidence="2" type="ORF">Cgig2_021543</name>
</gene>
<reference evidence="2" key="1">
    <citation type="submission" date="2022-04" db="EMBL/GenBank/DDBJ databases">
        <title>Carnegiea gigantea Genome sequencing and assembly v2.</title>
        <authorList>
            <person name="Copetti D."/>
            <person name="Sanderson M.J."/>
            <person name="Burquez A."/>
            <person name="Wojciechowski M.F."/>
        </authorList>
    </citation>
    <scope>NUCLEOTIDE SEQUENCE</scope>
    <source>
        <strain evidence="2">SGP5-SGP5p</strain>
        <tissue evidence="2">Aerial part</tissue>
    </source>
</reference>
<accession>A0A9Q1GU06</accession>
<keyword evidence="3" id="KW-1185">Reference proteome</keyword>
<sequence>MLVTGLLHMQHGGYFQKVPDLVYGLGDMKKVQRDVNYLSVRNIKGNHINLYIEHNEEVDFVEFVNNGNELDGDHCDHIANNEYDEYGYDVDEEEGKKKIQEEIVAYLEGLRAKNRGDWVGSNAFDNIYAHHQDFNDADSPVTSEIDDDGSDDEGRKKKKKMTTAYPRCNANSSKERAKL</sequence>
<organism evidence="2 3">
    <name type="scientific">Carnegiea gigantea</name>
    <dbReference type="NCBI Taxonomy" id="171969"/>
    <lineage>
        <taxon>Eukaryota</taxon>
        <taxon>Viridiplantae</taxon>
        <taxon>Streptophyta</taxon>
        <taxon>Embryophyta</taxon>
        <taxon>Tracheophyta</taxon>
        <taxon>Spermatophyta</taxon>
        <taxon>Magnoliopsida</taxon>
        <taxon>eudicotyledons</taxon>
        <taxon>Gunneridae</taxon>
        <taxon>Pentapetalae</taxon>
        <taxon>Caryophyllales</taxon>
        <taxon>Cactineae</taxon>
        <taxon>Cactaceae</taxon>
        <taxon>Cactoideae</taxon>
        <taxon>Echinocereeae</taxon>
        <taxon>Carnegiea</taxon>
    </lineage>
</organism>
<evidence type="ECO:0000313" key="2">
    <source>
        <dbReference type="EMBL" id="KAJ8424538.1"/>
    </source>
</evidence>